<feature type="active site" description="Proton acceptor" evidence="1">
    <location>
        <position position="162"/>
    </location>
</feature>
<feature type="binding site" evidence="1">
    <location>
        <position position="98"/>
    </location>
    <ligand>
        <name>S-adenosyl-L-methionine</name>
        <dbReference type="ChEBI" id="CHEBI:59789"/>
    </ligand>
</feature>
<comment type="subunit">
    <text evidence="1">Monomer.</text>
</comment>
<dbReference type="RefSeq" id="WP_108985477.1">
    <property type="nucleotide sequence ID" value="NZ_BFBR01000007.1"/>
</dbReference>
<proteinExistence type="inferred from homology"/>
<comment type="catalytic activity">
    <reaction evidence="1">
        <text>adenosine(2030) in 23S rRNA + S-adenosyl-L-methionine = N(6)-methyladenosine(2030) in 23S rRNA + S-adenosyl-L-homocysteine + H(+)</text>
        <dbReference type="Rhea" id="RHEA:43736"/>
        <dbReference type="Rhea" id="RHEA-COMP:10668"/>
        <dbReference type="Rhea" id="RHEA-COMP:10669"/>
        <dbReference type="ChEBI" id="CHEBI:15378"/>
        <dbReference type="ChEBI" id="CHEBI:57856"/>
        <dbReference type="ChEBI" id="CHEBI:59789"/>
        <dbReference type="ChEBI" id="CHEBI:74411"/>
        <dbReference type="ChEBI" id="CHEBI:74449"/>
        <dbReference type="EC" id="2.1.1.266"/>
    </reaction>
</comment>
<dbReference type="SUPFAM" id="SSF53335">
    <property type="entry name" value="S-adenosyl-L-methionine-dependent methyltransferases"/>
    <property type="match status" value="1"/>
</dbReference>
<sequence>MNYRHAFHAGNFADVWKHLSLVLSLDYLALKEAPFRVLDVFAGIGCYDLSGEEAQRSPEWVDGIGRLWACETAPPAPVARYLELVGLAGEGPQTYPGSPALIAQLLRSQDKALFCELHPSDHETLAARFAKDRQIKVERRDGWQAVRAHLPPVERRGLVLIDPPFEQPNEFDRLIQALEDGLTRWATGTFILWHADKDSHVTAGYRQALARTGARLLAADLQVCHPHEGQGLVSAGVTIANPPFGLEAALEASGAYLAPLFSRGNGAKAEIARISGRW</sequence>
<comment type="caution">
    <text evidence="2">The sequence shown here is derived from an EMBL/GenBank/DDBJ whole genome shotgun (WGS) entry which is preliminary data.</text>
</comment>
<dbReference type="AlphaFoldDB" id="A0A2P2EC35"/>
<dbReference type="GO" id="GO:0003723">
    <property type="term" value="F:RNA binding"/>
    <property type="evidence" value="ECO:0007669"/>
    <property type="project" value="UniProtKB-UniRule"/>
</dbReference>
<feature type="site" description="Interaction with substrate rRNA" evidence="1">
    <location>
        <position position="3"/>
    </location>
</feature>
<evidence type="ECO:0000256" key="1">
    <source>
        <dbReference type="HAMAP-Rule" id="MF_00934"/>
    </source>
</evidence>
<dbReference type="PANTHER" id="PTHR37426">
    <property type="entry name" value="RIBOSOMAL RNA LARGE SUBUNIT METHYLTRANSFERASE J"/>
    <property type="match status" value="1"/>
</dbReference>
<dbReference type="EC" id="2.1.1.266" evidence="1"/>
<keyword evidence="1 2" id="KW-0808">Transferase</keyword>
<feature type="binding site" evidence="1">
    <location>
        <position position="41"/>
    </location>
    <ligand>
        <name>S-adenosyl-L-methionine</name>
        <dbReference type="ChEBI" id="CHEBI:59789"/>
    </ligand>
</feature>
<keyword evidence="1" id="KW-0698">rRNA processing</keyword>
<dbReference type="GO" id="GO:0036307">
    <property type="term" value="F:23S rRNA (adenine(2030)-N(6))-methyltransferase activity"/>
    <property type="evidence" value="ECO:0007669"/>
    <property type="project" value="UniProtKB-UniRule"/>
</dbReference>
<dbReference type="GO" id="GO:0070475">
    <property type="term" value="P:rRNA base methylation"/>
    <property type="evidence" value="ECO:0007669"/>
    <property type="project" value="UniProtKB-UniRule"/>
</dbReference>
<dbReference type="GO" id="GO:0005829">
    <property type="term" value="C:cytosol"/>
    <property type="evidence" value="ECO:0007669"/>
    <property type="project" value="TreeGrafter"/>
</dbReference>
<dbReference type="Pfam" id="PF04378">
    <property type="entry name" value="RsmJ"/>
    <property type="match status" value="1"/>
</dbReference>
<feature type="binding site" evidence="1">
    <location>
        <begin position="141"/>
        <end position="142"/>
    </location>
    <ligand>
        <name>S-adenosyl-L-methionine</name>
        <dbReference type="ChEBI" id="CHEBI:59789"/>
    </ligand>
</feature>
<accession>A0A2P2EC35</accession>
<evidence type="ECO:0000313" key="3">
    <source>
        <dbReference type="Proteomes" id="UP000245086"/>
    </source>
</evidence>
<organism evidence="2 3">
    <name type="scientific">Candidatus Phycosocius bacilliformis</name>
    <dbReference type="NCBI Taxonomy" id="1445552"/>
    <lineage>
        <taxon>Bacteria</taxon>
        <taxon>Pseudomonadati</taxon>
        <taxon>Pseudomonadota</taxon>
        <taxon>Alphaproteobacteria</taxon>
        <taxon>Caulobacterales</taxon>
        <taxon>Caulobacterales incertae sedis</taxon>
        <taxon>Candidatus Phycosocius</taxon>
    </lineage>
</organism>
<evidence type="ECO:0000313" key="2">
    <source>
        <dbReference type="EMBL" id="GBF58613.1"/>
    </source>
</evidence>
<dbReference type="InterPro" id="IPR029063">
    <property type="entry name" value="SAM-dependent_MTases_sf"/>
</dbReference>
<dbReference type="InterPro" id="IPR007473">
    <property type="entry name" value="RlmJ"/>
</dbReference>
<keyword evidence="1" id="KW-0949">S-adenosyl-L-methionine</keyword>
<dbReference type="Proteomes" id="UP000245086">
    <property type="component" value="Unassembled WGS sequence"/>
</dbReference>
<dbReference type="EMBL" id="BFBR01000007">
    <property type="protein sequence ID" value="GBF58613.1"/>
    <property type="molecule type" value="Genomic_DNA"/>
</dbReference>
<dbReference type="OrthoDB" id="9791274at2"/>
<dbReference type="Gene3D" id="3.40.50.150">
    <property type="entry name" value="Vaccinia Virus protein VP39"/>
    <property type="match status" value="1"/>
</dbReference>
<feature type="binding site" evidence="1">
    <location>
        <position position="162"/>
    </location>
    <ligand>
        <name>S-adenosyl-L-methionine</name>
        <dbReference type="ChEBI" id="CHEBI:59789"/>
    </ligand>
</feature>
<protein>
    <recommendedName>
        <fullName evidence="1">Ribosomal RNA large subunit methyltransferase J</fullName>
        <ecNumber evidence="1">2.1.1.266</ecNumber>
    </recommendedName>
    <alternativeName>
        <fullName evidence="1">23S rRNA (adenine(2030)-N6)-methyltransferase</fullName>
    </alternativeName>
    <alternativeName>
        <fullName evidence="1">23S rRNA m6A2030 methyltransferase</fullName>
    </alternativeName>
</protein>
<dbReference type="HAMAP" id="MF_00934">
    <property type="entry name" value="23SrRNA_methyltr_J"/>
    <property type="match status" value="1"/>
</dbReference>
<gene>
    <name evidence="1 2" type="primary">rlmJ</name>
    <name evidence="2" type="ORF">PbB2_02301</name>
</gene>
<dbReference type="PANTHER" id="PTHR37426:SF1">
    <property type="entry name" value="RIBOSOMAL RNA LARGE SUBUNIT METHYLTRANSFERASE J"/>
    <property type="match status" value="1"/>
</dbReference>
<keyword evidence="3" id="KW-1185">Reference proteome</keyword>
<keyword evidence="1" id="KW-0694">RNA-binding</keyword>
<comment type="function">
    <text evidence="1">Specifically methylates the adenine in position 2030 of 23S rRNA.</text>
</comment>
<feature type="binding site" evidence="1">
    <location>
        <position position="116"/>
    </location>
    <ligand>
        <name>S-adenosyl-L-methionine</name>
        <dbReference type="ChEBI" id="CHEBI:59789"/>
    </ligand>
</feature>
<reference evidence="2 3" key="1">
    <citation type="journal article" date="2018" name="Genome Announc.">
        <title>Draft Genome Sequence of "Candidatus Phycosocius bacilliformis," an Alphaproteobacterial Ectosymbiont of the Hydrocarbon-Producing Green Alga Botryococcus braunii.</title>
        <authorList>
            <person name="Tanabe Y."/>
            <person name="Yamaguchi H."/>
            <person name="Watanabe M.M."/>
        </authorList>
    </citation>
    <scope>NUCLEOTIDE SEQUENCE [LARGE SCALE GENOMIC DNA]</scope>
    <source>
        <strain evidence="2 3">BOTRYCO-2</strain>
    </source>
</reference>
<comment type="similarity">
    <text evidence="1">Belongs to the RlmJ family.</text>
</comment>
<keyword evidence="1 2" id="KW-0489">Methyltransferase</keyword>
<feature type="binding site" evidence="1">
    <location>
        <position position="18"/>
    </location>
    <ligand>
        <name>S-adenosyl-L-methionine</name>
        <dbReference type="ChEBI" id="CHEBI:59789"/>
    </ligand>
</feature>
<name>A0A2P2EC35_9PROT</name>